<dbReference type="Gene3D" id="3.40.50.1820">
    <property type="entry name" value="alpha/beta hydrolase"/>
    <property type="match status" value="1"/>
</dbReference>
<dbReference type="InterPro" id="IPR051321">
    <property type="entry name" value="PHA/PHB_synthase"/>
</dbReference>
<dbReference type="PANTHER" id="PTHR36837">
    <property type="entry name" value="POLY(3-HYDROXYALKANOATE) POLYMERASE SUBUNIT PHAC"/>
    <property type="match status" value="1"/>
</dbReference>
<dbReference type="HOGENOM" id="CLU_035017_0_0_2"/>
<dbReference type="eggNOG" id="arCOG06344">
    <property type="taxonomic scope" value="Archaea"/>
</dbReference>
<organism evidence="3 4">
    <name type="scientific">Natronococcus occultus SP4</name>
    <dbReference type="NCBI Taxonomy" id="694430"/>
    <lineage>
        <taxon>Archaea</taxon>
        <taxon>Methanobacteriati</taxon>
        <taxon>Methanobacteriota</taxon>
        <taxon>Stenosarchaea group</taxon>
        <taxon>Halobacteria</taxon>
        <taxon>Halobacteriales</taxon>
        <taxon>Natrialbaceae</taxon>
        <taxon>Natronococcus</taxon>
    </lineage>
</organism>
<sequence length="356" mass="39453">MDPHEFSRQLADRAARTPSKLGQAPSRTLQLAAAKPGETPYEIVHEEPPVRLRRYEPERPATDATPVVIAYAFINDPSILDFAPKRSVVRTLLDRGLPVYVVDWGDPSPLDRSLGLDDYVRRFLANCVDAVRERHGADAVHLLGYSTSVPLAVAYAALFPDRVRTLALQGPPIDFHAGDDMELFRSLAAEQDHERIVATFDAVPTPLLELGLACRKPVEYTVTTPLRLWDQLDDAAFVEEQGRKLEWITGGPHVPGRLYREFVEGLLLENRLIENELELGGRRVDLASIEAPTLLVLGTEDAYVPRAASVPLLEAIESDDTDVLELPTGHVGLSVSAVAHERGWPQVADWFVERNA</sequence>
<dbReference type="InterPro" id="IPR029058">
    <property type="entry name" value="AB_hydrolase_fold"/>
</dbReference>
<feature type="compositionally biased region" description="Basic and acidic residues" evidence="1">
    <location>
        <begin position="1"/>
        <end position="15"/>
    </location>
</feature>
<dbReference type="InterPro" id="IPR000073">
    <property type="entry name" value="AB_hydrolase_1"/>
</dbReference>
<evidence type="ECO:0000313" key="4">
    <source>
        <dbReference type="Proteomes" id="UP000010878"/>
    </source>
</evidence>
<evidence type="ECO:0000313" key="3">
    <source>
        <dbReference type="EMBL" id="AGB39426.1"/>
    </source>
</evidence>
<keyword evidence="4" id="KW-1185">Reference proteome</keyword>
<evidence type="ECO:0000259" key="2">
    <source>
        <dbReference type="Pfam" id="PF00561"/>
    </source>
</evidence>
<dbReference type="PANTHER" id="PTHR36837:SF2">
    <property type="entry name" value="POLY(3-HYDROXYALKANOATE) POLYMERASE SUBUNIT PHAC"/>
    <property type="match status" value="1"/>
</dbReference>
<dbReference type="Proteomes" id="UP000010878">
    <property type="component" value="Chromosome"/>
</dbReference>
<accession>L0K348</accession>
<evidence type="ECO:0000256" key="1">
    <source>
        <dbReference type="SAM" id="MobiDB-lite"/>
    </source>
</evidence>
<dbReference type="OrthoDB" id="202878at2157"/>
<dbReference type="KEGG" id="nou:Natoc_3711"/>
<feature type="domain" description="AB hydrolase-1" evidence="2">
    <location>
        <begin position="84"/>
        <end position="186"/>
    </location>
</feature>
<dbReference type="AlphaFoldDB" id="L0K348"/>
<protein>
    <submittedName>
        <fullName evidence="3">Poly(3-hydroxyalkanoate) synthetase</fullName>
    </submittedName>
</protein>
<gene>
    <name evidence="3" type="ORF">Natoc_3711</name>
</gene>
<name>L0K348_9EURY</name>
<feature type="region of interest" description="Disordered" evidence="1">
    <location>
        <begin position="1"/>
        <end position="45"/>
    </location>
</feature>
<dbReference type="Pfam" id="PF00561">
    <property type="entry name" value="Abhydrolase_1"/>
    <property type="match status" value="1"/>
</dbReference>
<dbReference type="SUPFAM" id="SSF53474">
    <property type="entry name" value="alpha/beta-Hydrolases"/>
    <property type="match status" value="1"/>
</dbReference>
<dbReference type="STRING" id="694430.Natoc_3711"/>
<dbReference type="EMBL" id="CP003929">
    <property type="protein sequence ID" value="AGB39426.1"/>
    <property type="molecule type" value="Genomic_DNA"/>
</dbReference>
<proteinExistence type="predicted"/>
<reference evidence="3 4" key="1">
    <citation type="submission" date="2012-11" db="EMBL/GenBank/DDBJ databases">
        <title>FINISHED of Natronococcus occultus SP4, DSM 3396.</title>
        <authorList>
            <consortium name="DOE Joint Genome Institute"/>
            <person name="Eisen J."/>
            <person name="Huntemann M."/>
            <person name="Wei C.-L."/>
            <person name="Han J."/>
            <person name="Detter J.C."/>
            <person name="Han C."/>
            <person name="Tapia R."/>
            <person name="Chen A."/>
            <person name="Kyrpides N."/>
            <person name="Mavromatis K."/>
            <person name="Markowitz V."/>
            <person name="Szeto E."/>
            <person name="Ivanova N."/>
            <person name="Mikhailova N."/>
            <person name="Ovchinnikova G."/>
            <person name="Pagani I."/>
            <person name="Pati A."/>
            <person name="Goodwin L."/>
            <person name="Nordberg H.P."/>
            <person name="Cantor M.N."/>
            <person name="Hua S.X."/>
            <person name="Woyke T."/>
            <person name="Eisen J."/>
            <person name="Klenk H.-P."/>
            <person name="Klenk H.-P."/>
        </authorList>
    </citation>
    <scope>NUCLEOTIDE SEQUENCE [LARGE SCALE GENOMIC DNA]</scope>
    <source>
        <strain evidence="3 4">SP4</strain>
    </source>
</reference>